<gene>
    <name evidence="2" type="ORF">MNBD_IGNAVI01-180</name>
</gene>
<dbReference type="AlphaFoldDB" id="A0A3B1BV30"/>
<name>A0A3B1BV30_9ZZZZ</name>
<keyword evidence="1" id="KW-0812">Transmembrane</keyword>
<feature type="transmembrane region" description="Helical" evidence="1">
    <location>
        <begin position="33"/>
        <end position="61"/>
    </location>
</feature>
<keyword evidence="1" id="KW-1133">Transmembrane helix</keyword>
<feature type="transmembrane region" description="Helical" evidence="1">
    <location>
        <begin position="68"/>
        <end position="85"/>
    </location>
</feature>
<keyword evidence="1" id="KW-0472">Membrane</keyword>
<accession>A0A3B1BV30</accession>
<organism evidence="2">
    <name type="scientific">hydrothermal vent metagenome</name>
    <dbReference type="NCBI Taxonomy" id="652676"/>
    <lineage>
        <taxon>unclassified sequences</taxon>
        <taxon>metagenomes</taxon>
        <taxon>ecological metagenomes</taxon>
    </lineage>
</organism>
<proteinExistence type="predicted"/>
<evidence type="ECO:0000313" key="2">
    <source>
        <dbReference type="EMBL" id="VAX18401.1"/>
    </source>
</evidence>
<sequence length="146" mass="16975">MENKTSGNILDTNNLSKLSKVLNYQLSTTLLFLLWYGGGLTLLAVTIAAILFSPYMLYVLYLEKKNGWITFFTILVLLPIIAIILSPMIELLFIPLALVYFYYFLLKFVVRDWIQEKNAKYELQKQILESKKKHEAEGDLDFLIQK</sequence>
<reference evidence="2" key="1">
    <citation type="submission" date="2018-06" db="EMBL/GenBank/DDBJ databases">
        <authorList>
            <person name="Zhirakovskaya E."/>
        </authorList>
    </citation>
    <scope>NUCLEOTIDE SEQUENCE</scope>
</reference>
<dbReference type="EMBL" id="UOGD01000101">
    <property type="protein sequence ID" value="VAX18401.1"/>
    <property type="molecule type" value="Genomic_DNA"/>
</dbReference>
<evidence type="ECO:0000256" key="1">
    <source>
        <dbReference type="SAM" id="Phobius"/>
    </source>
</evidence>
<feature type="transmembrane region" description="Helical" evidence="1">
    <location>
        <begin position="91"/>
        <end position="110"/>
    </location>
</feature>
<protein>
    <submittedName>
        <fullName evidence="2">Uncharacterized protein</fullName>
    </submittedName>
</protein>